<dbReference type="InterPro" id="IPR016185">
    <property type="entry name" value="PreATP-grasp_dom_sf"/>
</dbReference>
<evidence type="ECO:0000259" key="12">
    <source>
        <dbReference type="PROSITE" id="PS50979"/>
    </source>
</evidence>
<keyword evidence="6" id="KW-0092">Biotin</keyword>
<dbReference type="InterPro" id="IPR011053">
    <property type="entry name" value="Single_hybrid_motif"/>
</dbReference>
<dbReference type="Pfam" id="PF00364">
    <property type="entry name" value="Biotin_lipoyl"/>
    <property type="match status" value="1"/>
</dbReference>
<feature type="region of interest" description="Disordered" evidence="9">
    <location>
        <begin position="505"/>
        <end position="543"/>
    </location>
</feature>
<dbReference type="EC" id="6.3.4.14" evidence="2"/>
<evidence type="ECO:0000256" key="7">
    <source>
        <dbReference type="ARBA" id="ARBA00048501"/>
    </source>
</evidence>
<dbReference type="InterPro" id="IPR011054">
    <property type="entry name" value="Rudment_hybrid_motif"/>
</dbReference>
<reference evidence="13 14" key="1">
    <citation type="submission" date="2011-08" db="EMBL/GenBank/DDBJ databases">
        <title>The Genome Sequence of Rothia mucilaginosa M508.</title>
        <authorList>
            <consortium name="The Broad Institute Genome Sequencing Platform"/>
            <consortium name="The Broad Institute Genome Sequencing Center for Infectious Disease"/>
            <person name="Earl A."/>
            <person name="Ward D."/>
            <person name="Feldgarden M."/>
            <person name="Gevers D."/>
            <person name="Sibley C.D."/>
            <person name="Field T.R."/>
            <person name="Grinwis M."/>
            <person name="Eshaghurshan C.S."/>
            <person name="Surette M.G."/>
            <person name="Young S.K."/>
            <person name="Zeng Q."/>
            <person name="Gargeya S."/>
            <person name="Fitzgerald M."/>
            <person name="Haas B."/>
            <person name="Abouelleil A."/>
            <person name="Alvarado L."/>
            <person name="Arachchi H.M."/>
            <person name="Berlin A."/>
            <person name="Brown A."/>
            <person name="Chapman S.B."/>
            <person name="Chen Z."/>
            <person name="Dunbar C."/>
            <person name="Freedman E."/>
            <person name="Gearin G."/>
            <person name="Gellesch M."/>
            <person name="Goldberg J."/>
            <person name="Griggs A."/>
            <person name="Gujja S."/>
            <person name="Heiman D."/>
            <person name="Howarth C."/>
            <person name="Larson L."/>
            <person name="Lui A."/>
            <person name="MacDonald P.J.P."/>
            <person name="Montmayeur A."/>
            <person name="Murphy C."/>
            <person name="Neiman D."/>
            <person name="Pearson M."/>
            <person name="Priest M."/>
            <person name="Roberts A."/>
            <person name="Saif S."/>
            <person name="Shea T."/>
            <person name="Shenoy N."/>
            <person name="Sisk P."/>
            <person name="Stolte C."/>
            <person name="Sykes S."/>
            <person name="Wortman J."/>
            <person name="Nusbaum C."/>
            <person name="Birren B."/>
        </authorList>
    </citation>
    <scope>NUCLEOTIDE SEQUENCE [LARGE SCALE GENOMIC DNA]</scope>
    <source>
        <strain evidence="13 14">M508</strain>
    </source>
</reference>
<evidence type="ECO:0000256" key="8">
    <source>
        <dbReference type="PROSITE-ProRule" id="PRU00409"/>
    </source>
</evidence>
<dbReference type="PROSITE" id="PS50968">
    <property type="entry name" value="BIOTINYL_LIPOYL"/>
    <property type="match status" value="1"/>
</dbReference>
<evidence type="ECO:0000256" key="3">
    <source>
        <dbReference type="ARBA" id="ARBA00022598"/>
    </source>
</evidence>
<evidence type="ECO:0000256" key="5">
    <source>
        <dbReference type="ARBA" id="ARBA00022840"/>
    </source>
</evidence>
<keyword evidence="5 8" id="KW-0067">ATP-binding</keyword>
<dbReference type="InterPro" id="IPR005479">
    <property type="entry name" value="CPAse_ATP-bd"/>
</dbReference>
<dbReference type="SUPFAM" id="SSF52440">
    <property type="entry name" value="PreATP-grasp domain"/>
    <property type="match status" value="1"/>
</dbReference>
<dbReference type="PATRIC" id="fig|563033.4.peg.1444"/>
<comment type="caution">
    <text evidence="13">The sequence shown here is derived from an EMBL/GenBank/DDBJ whole genome shotgun (WGS) entry which is preliminary data.</text>
</comment>
<dbReference type="SUPFAM" id="SSF56059">
    <property type="entry name" value="Glutathione synthetase ATP-binding domain-like"/>
    <property type="match status" value="1"/>
</dbReference>
<dbReference type="InterPro" id="IPR005481">
    <property type="entry name" value="BC-like_N"/>
</dbReference>
<dbReference type="PROSITE" id="PS00188">
    <property type="entry name" value="BIOTIN"/>
    <property type="match status" value="1"/>
</dbReference>
<dbReference type="InterPro" id="IPR011761">
    <property type="entry name" value="ATP-grasp"/>
</dbReference>
<dbReference type="InterPro" id="IPR013815">
    <property type="entry name" value="ATP_grasp_subdomain_1"/>
</dbReference>
<dbReference type="Pfam" id="PF02786">
    <property type="entry name" value="CPSase_L_D2"/>
    <property type="match status" value="1"/>
</dbReference>
<feature type="domain" description="ATP-grasp" evidence="11">
    <location>
        <begin position="141"/>
        <end position="338"/>
    </location>
</feature>
<evidence type="ECO:0000256" key="4">
    <source>
        <dbReference type="ARBA" id="ARBA00022741"/>
    </source>
</evidence>
<dbReference type="CDD" id="cd06850">
    <property type="entry name" value="biotinyl_domain"/>
    <property type="match status" value="1"/>
</dbReference>
<evidence type="ECO:0000256" key="6">
    <source>
        <dbReference type="ARBA" id="ARBA00023267"/>
    </source>
</evidence>
<gene>
    <name evidence="13" type="ORF">HMPREF0737_01448</name>
</gene>
<dbReference type="AlphaFoldDB" id="G5ET38"/>
<evidence type="ECO:0000313" key="13">
    <source>
        <dbReference type="EMBL" id="EHB87624.1"/>
    </source>
</evidence>
<evidence type="ECO:0000313" key="14">
    <source>
        <dbReference type="Proteomes" id="UP000004897"/>
    </source>
</evidence>
<dbReference type="PANTHER" id="PTHR18866:SF33">
    <property type="entry name" value="METHYLCROTONOYL-COA CARBOXYLASE SUBUNIT ALPHA, MITOCHONDRIAL-RELATED"/>
    <property type="match status" value="1"/>
</dbReference>
<dbReference type="InterPro" id="IPR050856">
    <property type="entry name" value="Biotin_carboxylase_complex"/>
</dbReference>
<dbReference type="PROSITE" id="PS50979">
    <property type="entry name" value="BC"/>
    <property type="match status" value="1"/>
</dbReference>
<organism evidence="13 14">
    <name type="scientific">Rothia mucilaginosa M508</name>
    <dbReference type="NCBI Taxonomy" id="563033"/>
    <lineage>
        <taxon>Bacteria</taxon>
        <taxon>Bacillati</taxon>
        <taxon>Actinomycetota</taxon>
        <taxon>Actinomycetes</taxon>
        <taxon>Micrococcales</taxon>
        <taxon>Micrococcaceae</taxon>
        <taxon>Rothia</taxon>
    </lineage>
</organism>
<dbReference type="Gene3D" id="3.40.50.20">
    <property type="match status" value="1"/>
</dbReference>
<evidence type="ECO:0000256" key="1">
    <source>
        <dbReference type="ARBA" id="ARBA00001953"/>
    </source>
</evidence>
<dbReference type="FunFam" id="2.40.50.100:FF:000003">
    <property type="entry name" value="Acetyl-CoA carboxylase biotin carboxyl carrier protein"/>
    <property type="match status" value="1"/>
</dbReference>
<dbReference type="SUPFAM" id="SSF51246">
    <property type="entry name" value="Rudiment single hybrid motif"/>
    <property type="match status" value="1"/>
</dbReference>
<dbReference type="FunFam" id="3.30.1490.20:FF:000003">
    <property type="entry name" value="acetyl-CoA carboxylase isoform X1"/>
    <property type="match status" value="1"/>
</dbReference>
<feature type="domain" description="Lipoyl-binding" evidence="10">
    <location>
        <begin position="527"/>
        <end position="606"/>
    </location>
</feature>
<name>G5ET38_9MICC</name>
<dbReference type="PANTHER" id="PTHR18866">
    <property type="entry name" value="CARBOXYLASE:PYRUVATE/ACETYL-COA/PROPIONYL-COA CARBOXYLASE"/>
    <property type="match status" value="1"/>
</dbReference>
<dbReference type="GO" id="GO:0004075">
    <property type="term" value="F:biotin carboxylase activity"/>
    <property type="evidence" value="ECO:0007669"/>
    <property type="project" value="UniProtKB-EC"/>
</dbReference>
<feature type="domain" description="Biotin carboxylation" evidence="12">
    <location>
        <begin position="22"/>
        <end position="465"/>
    </location>
</feature>
<protein>
    <recommendedName>
        <fullName evidence="2">biotin carboxylase</fullName>
        <ecNumber evidence="2">6.3.4.14</ecNumber>
    </recommendedName>
</protein>
<dbReference type="Pfam" id="PF02785">
    <property type="entry name" value="Biotin_carb_C"/>
    <property type="match status" value="1"/>
</dbReference>
<dbReference type="PROSITE" id="PS00867">
    <property type="entry name" value="CPSASE_2"/>
    <property type="match status" value="1"/>
</dbReference>
<dbReference type="Gene3D" id="2.40.50.100">
    <property type="match status" value="1"/>
</dbReference>
<dbReference type="EMBL" id="ACSB01000011">
    <property type="protein sequence ID" value="EHB87624.1"/>
    <property type="molecule type" value="Genomic_DNA"/>
</dbReference>
<comment type="cofactor">
    <cofactor evidence="1">
        <name>biotin</name>
        <dbReference type="ChEBI" id="CHEBI:57586"/>
    </cofactor>
</comment>
<keyword evidence="3" id="KW-0436">Ligase</keyword>
<accession>G5ET38</accession>
<keyword evidence="4 8" id="KW-0547">Nucleotide-binding</keyword>
<dbReference type="InterPro" id="IPR005482">
    <property type="entry name" value="Biotin_COase_C"/>
</dbReference>
<dbReference type="Proteomes" id="UP000004897">
    <property type="component" value="Unassembled WGS sequence"/>
</dbReference>
<dbReference type="InterPro" id="IPR011764">
    <property type="entry name" value="Biotin_carboxylation_dom"/>
</dbReference>
<evidence type="ECO:0000259" key="11">
    <source>
        <dbReference type="PROSITE" id="PS50975"/>
    </source>
</evidence>
<dbReference type="SMART" id="SM00878">
    <property type="entry name" value="Biotin_carb_C"/>
    <property type="match status" value="1"/>
</dbReference>
<dbReference type="SUPFAM" id="SSF51230">
    <property type="entry name" value="Single hybrid motif"/>
    <property type="match status" value="1"/>
</dbReference>
<evidence type="ECO:0000259" key="10">
    <source>
        <dbReference type="PROSITE" id="PS50968"/>
    </source>
</evidence>
<dbReference type="Pfam" id="PF00289">
    <property type="entry name" value="Biotin_carb_N"/>
    <property type="match status" value="1"/>
</dbReference>
<dbReference type="Gene3D" id="3.30.1490.20">
    <property type="entry name" value="ATP-grasp fold, A domain"/>
    <property type="match status" value="1"/>
</dbReference>
<dbReference type="GO" id="GO:0046872">
    <property type="term" value="F:metal ion binding"/>
    <property type="evidence" value="ECO:0007669"/>
    <property type="project" value="InterPro"/>
</dbReference>
<dbReference type="FunFam" id="3.40.50.20:FF:000010">
    <property type="entry name" value="Propionyl-CoA carboxylase subunit alpha"/>
    <property type="match status" value="1"/>
</dbReference>
<evidence type="ECO:0000256" key="2">
    <source>
        <dbReference type="ARBA" id="ARBA00013263"/>
    </source>
</evidence>
<dbReference type="InterPro" id="IPR000089">
    <property type="entry name" value="Biotin_lipoyl"/>
</dbReference>
<dbReference type="GO" id="GO:0005524">
    <property type="term" value="F:ATP binding"/>
    <property type="evidence" value="ECO:0007669"/>
    <property type="project" value="UniProtKB-UniRule"/>
</dbReference>
<evidence type="ECO:0000256" key="9">
    <source>
        <dbReference type="SAM" id="MobiDB-lite"/>
    </source>
</evidence>
<dbReference type="PROSITE" id="PS50975">
    <property type="entry name" value="ATP_GRASP"/>
    <property type="match status" value="1"/>
</dbReference>
<comment type="catalytic activity">
    <reaction evidence="7">
        <text>N(6)-biotinyl-L-lysyl-[protein] + hydrogencarbonate + ATP = N(6)-carboxybiotinyl-L-lysyl-[protein] + ADP + phosphate + H(+)</text>
        <dbReference type="Rhea" id="RHEA:13501"/>
        <dbReference type="Rhea" id="RHEA-COMP:10505"/>
        <dbReference type="Rhea" id="RHEA-COMP:10506"/>
        <dbReference type="ChEBI" id="CHEBI:15378"/>
        <dbReference type="ChEBI" id="CHEBI:17544"/>
        <dbReference type="ChEBI" id="CHEBI:30616"/>
        <dbReference type="ChEBI" id="CHEBI:43474"/>
        <dbReference type="ChEBI" id="CHEBI:83144"/>
        <dbReference type="ChEBI" id="CHEBI:83145"/>
        <dbReference type="ChEBI" id="CHEBI:456216"/>
        <dbReference type="EC" id="6.3.4.14"/>
    </reaction>
    <physiologicalReaction direction="left-to-right" evidence="7">
        <dbReference type="Rhea" id="RHEA:13502"/>
    </physiologicalReaction>
</comment>
<proteinExistence type="predicted"/>
<dbReference type="RefSeq" id="WP_005506989.1">
    <property type="nucleotide sequence ID" value="NZ_JH370352.1"/>
</dbReference>
<dbReference type="HOGENOM" id="CLU_000395_3_1_11"/>
<dbReference type="Gene3D" id="3.30.470.20">
    <property type="entry name" value="ATP-grasp fold, B domain"/>
    <property type="match status" value="1"/>
</dbReference>
<dbReference type="InterPro" id="IPR001882">
    <property type="entry name" value="Biotin_BS"/>
</dbReference>
<sequence>MTQHQAEAAKKFTAVPGRHTGPVSKILIANRGEIAVRVIRAARDEGLQTVAVYADPDRDAQHVKLADEAYALGGSTAAQSYLVMDKLIEIARRSGADAVHPGYGFLSENAQFAQKCIDAGLTWIGPSPESITQLGDKVAARHIAQKVGAPLVPGTKDPVKSADEVVAFADEHGLPIAVKAAFGGGGRGIKVARDRESIVEMYESAVREATAAFGRGECFIERFLDSPRHVETQCLADAHGNVVVVSTRDCSLQRRNQKLIEEAPAPYLSDEQNERLYEASRAILREAGYQGAGTCEFLVGTDGTISFLEVNTRLQVEHPVSEEISGLDLVREQFRIARGEKIEEKDPVLRGHSFEFRINGEDAGRSFMPAPGTIEKMTVPTGPGVRWDSGFVAGDVIGGNFDSMLAKLIVTGADREQALQRARRALAELTIEGMPTVIPFHRVVLDDPAFAPAEGGEFKVHTRWIETEFNNTIPMYSGAPGSVDSDEDERTTVVVEVNGKRMEVSLPDLGGGAKPAAKPASKTRKSRSARGAAKGGGDELTSPMQGTIVKVAASDGDTVAEGDLILVLEAMKMEQPITAHKAGKVSGLSAKAGDTVTSGAVLATIK</sequence>